<evidence type="ECO:0000256" key="2">
    <source>
        <dbReference type="ARBA" id="ARBA00022771"/>
    </source>
</evidence>
<dbReference type="SUPFAM" id="SSF57850">
    <property type="entry name" value="RING/U-box"/>
    <property type="match status" value="1"/>
</dbReference>
<dbReference type="Pfam" id="PF13920">
    <property type="entry name" value="zf-C3HC4_3"/>
    <property type="match status" value="1"/>
</dbReference>
<feature type="region of interest" description="Disordered" evidence="5">
    <location>
        <begin position="292"/>
        <end position="333"/>
    </location>
</feature>
<accession>A0A6M2D2T6</accession>
<dbReference type="InterPro" id="IPR013083">
    <property type="entry name" value="Znf_RING/FYVE/PHD"/>
</dbReference>
<evidence type="ECO:0000256" key="1">
    <source>
        <dbReference type="ARBA" id="ARBA00022723"/>
    </source>
</evidence>
<dbReference type="AlphaFoldDB" id="A0A6M2D2T6"/>
<reference evidence="8" key="3">
    <citation type="submission" date="2021-09" db="EMBL/GenBank/DDBJ databases">
        <authorList>
            <person name="Jia N."/>
            <person name="Wang J."/>
            <person name="Shi W."/>
            <person name="Du L."/>
            <person name="Sun Y."/>
            <person name="Zhan W."/>
            <person name="Jiang J."/>
            <person name="Wang Q."/>
            <person name="Zhang B."/>
            <person name="Ji P."/>
            <person name="Sakyi L.B."/>
            <person name="Cui X."/>
            <person name="Yuan T."/>
            <person name="Jiang B."/>
            <person name="Yang W."/>
            <person name="Lam T.T.-Y."/>
            <person name="Chang Q."/>
            <person name="Ding S."/>
            <person name="Wang X."/>
            <person name="Zhu J."/>
            <person name="Ruan X."/>
            <person name="Zhao L."/>
            <person name="Wei J."/>
            <person name="Que T."/>
            <person name="Du C."/>
            <person name="Cheng J."/>
            <person name="Dai P."/>
            <person name="Han X."/>
            <person name="Huang E."/>
            <person name="Gao Y."/>
            <person name="Liu J."/>
            <person name="Shao H."/>
            <person name="Ye R."/>
            <person name="Li L."/>
            <person name="Wei W."/>
            <person name="Wang X."/>
            <person name="Wang C."/>
            <person name="Huo Q."/>
            <person name="Li W."/>
            <person name="Guo W."/>
            <person name="Chen H."/>
            <person name="Chen S."/>
            <person name="Zhou L."/>
            <person name="Zhou L."/>
            <person name="Ni X."/>
            <person name="Tian J."/>
            <person name="Zhou Y."/>
            <person name="Sheng Y."/>
            <person name="Liu T."/>
            <person name="Pan Y."/>
            <person name="Xia L."/>
            <person name="Li J."/>
            <person name="Zhao F."/>
            <person name="Cao W."/>
        </authorList>
    </citation>
    <scope>NUCLEOTIDE SEQUENCE</scope>
    <source>
        <strain evidence="8">Rmic-2018</strain>
        <tissue evidence="8">Larvae</tissue>
    </source>
</reference>
<dbReference type="CDD" id="cd16449">
    <property type="entry name" value="RING-HC"/>
    <property type="match status" value="1"/>
</dbReference>
<dbReference type="GO" id="GO:0005164">
    <property type="term" value="F:tumor necrosis factor receptor binding"/>
    <property type="evidence" value="ECO:0007669"/>
    <property type="project" value="TreeGrafter"/>
</dbReference>
<keyword evidence="10" id="KW-1185">Reference proteome</keyword>
<evidence type="ECO:0000256" key="4">
    <source>
        <dbReference type="PROSITE-ProRule" id="PRU00207"/>
    </source>
</evidence>
<dbReference type="InterPro" id="IPR001841">
    <property type="entry name" value="Znf_RING"/>
</dbReference>
<gene>
    <name evidence="8" type="ORF">HPB51_004852</name>
</gene>
<dbReference type="PANTHER" id="PTHR10131">
    <property type="entry name" value="TNF RECEPTOR ASSOCIATED FACTOR"/>
    <property type="match status" value="1"/>
</dbReference>
<evidence type="ECO:0000313" key="8">
    <source>
        <dbReference type="EMBL" id="KAH8029817.1"/>
    </source>
</evidence>
<reference evidence="9" key="1">
    <citation type="submission" date="2019-09" db="EMBL/GenBank/DDBJ databases">
        <title>Organ-specific transcriptomic study of the physiology of the cattle tick, Rhipicephalus microplus.</title>
        <authorList>
            <person name="Tirloni L."/>
            <person name="Braz G."/>
            <person name="Gandara A.C.P."/>
            <person name="Sabadin G.A."/>
            <person name="da Silva R.M."/>
            <person name="Guizzo M.G."/>
            <person name="Machado J.A."/>
            <person name="Costa E.P."/>
            <person name="Gomes H.F."/>
            <person name="Moraes J."/>
            <person name="Mota M.B.S."/>
            <person name="Mesquita R.D."/>
            <person name="Alvarenga P.H."/>
            <person name="Alves F."/>
            <person name="Seixas A."/>
            <person name="da Fonseca R.N."/>
            <person name="Fogaca A."/>
            <person name="Logullo C."/>
            <person name="Tanaka A."/>
            <person name="Daffre S."/>
            <person name="Termignoni C."/>
            <person name="Vaz I.S.Jr."/>
            <person name="Oliveira P.L."/>
            <person name="Ribeiro J.M."/>
        </authorList>
    </citation>
    <scope>NUCLEOTIDE SEQUENCE</scope>
    <source>
        <strain evidence="9">Porto Alegre</strain>
    </source>
</reference>
<dbReference type="VEuPathDB" id="VectorBase:LOC119163693"/>
<evidence type="ECO:0000313" key="9">
    <source>
        <dbReference type="EMBL" id="NOV40433.1"/>
    </source>
</evidence>
<keyword evidence="1 4" id="KW-0479">Metal-binding</keyword>
<dbReference type="Proteomes" id="UP000821866">
    <property type="component" value="Chromosome 3"/>
</dbReference>
<feature type="zinc finger region" description="TRAF-type" evidence="4">
    <location>
        <begin position="117"/>
        <end position="150"/>
    </location>
</feature>
<evidence type="ECO:0000259" key="6">
    <source>
        <dbReference type="PROSITE" id="PS50089"/>
    </source>
</evidence>
<dbReference type="GO" id="GO:0009898">
    <property type="term" value="C:cytoplasmic side of plasma membrane"/>
    <property type="evidence" value="ECO:0007669"/>
    <property type="project" value="TreeGrafter"/>
</dbReference>
<name>A0A6M2D2T6_RHIMP</name>
<dbReference type="InterPro" id="IPR001293">
    <property type="entry name" value="Znf_TRAF"/>
</dbReference>
<keyword evidence="2 4" id="KW-0863">Zinc-finger</keyword>
<dbReference type="GO" id="GO:0008270">
    <property type="term" value="F:zinc ion binding"/>
    <property type="evidence" value="ECO:0007669"/>
    <property type="project" value="UniProtKB-KW"/>
</dbReference>
<reference evidence="8" key="2">
    <citation type="journal article" date="2020" name="Cell">
        <title>Large-Scale Comparative Analyses of Tick Genomes Elucidate Their Genetic Diversity and Vector Capacities.</title>
        <authorList>
            <consortium name="Tick Genome and Microbiome Consortium (TIGMIC)"/>
            <person name="Jia N."/>
            <person name="Wang J."/>
            <person name="Shi W."/>
            <person name="Du L."/>
            <person name="Sun Y."/>
            <person name="Zhan W."/>
            <person name="Jiang J.F."/>
            <person name="Wang Q."/>
            <person name="Zhang B."/>
            <person name="Ji P."/>
            <person name="Bell-Sakyi L."/>
            <person name="Cui X.M."/>
            <person name="Yuan T.T."/>
            <person name="Jiang B.G."/>
            <person name="Yang W.F."/>
            <person name="Lam T.T."/>
            <person name="Chang Q.C."/>
            <person name="Ding S.J."/>
            <person name="Wang X.J."/>
            <person name="Zhu J.G."/>
            <person name="Ruan X.D."/>
            <person name="Zhao L."/>
            <person name="Wei J.T."/>
            <person name="Ye R.Z."/>
            <person name="Que T.C."/>
            <person name="Du C.H."/>
            <person name="Zhou Y.H."/>
            <person name="Cheng J.X."/>
            <person name="Dai P.F."/>
            <person name="Guo W.B."/>
            <person name="Han X.H."/>
            <person name="Huang E.J."/>
            <person name="Li L.F."/>
            <person name="Wei W."/>
            <person name="Gao Y.C."/>
            <person name="Liu J.Z."/>
            <person name="Shao H.Z."/>
            <person name="Wang X."/>
            <person name="Wang C.C."/>
            <person name="Yang T.C."/>
            <person name="Huo Q.B."/>
            <person name="Li W."/>
            <person name="Chen H.Y."/>
            <person name="Chen S.E."/>
            <person name="Zhou L.G."/>
            <person name="Ni X.B."/>
            <person name="Tian J.H."/>
            <person name="Sheng Y."/>
            <person name="Liu T."/>
            <person name="Pan Y.S."/>
            <person name="Xia L.Y."/>
            <person name="Li J."/>
            <person name="Zhao F."/>
            <person name="Cao W.C."/>
        </authorList>
    </citation>
    <scope>NUCLEOTIDE SEQUENCE</scope>
    <source>
        <strain evidence="8">Rmic-2018</strain>
    </source>
</reference>
<keyword evidence="9" id="KW-0675">Receptor</keyword>
<dbReference type="PROSITE" id="PS50089">
    <property type="entry name" value="ZF_RING_2"/>
    <property type="match status" value="1"/>
</dbReference>
<dbReference type="Gene3D" id="3.30.40.10">
    <property type="entry name" value="Zinc/RING finger domain, C3HC4 (zinc finger)"/>
    <property type="match status" value="1"/>
</dbReference>
<evidence type="ECO:0000313" key="10">
    <source>
        <dbReference type="Proteomes" id="UP000821866"/>
    </source>
</evidence>
<evidence type="ECO:0000259" key="7">
    <source>
        <dbReference type="PROSITE" id="PS50145"/>
    </source>
</evidence>
<dbReference type="SUPFAM" id="SSF49599">
    <property type="entry name" value="TRAF domain-like"/>
    <property type="match status" value="1"/>
</dbReference>
<dbReference type="GO" id="GO:0043122">
    <property type="term" value="P:regulation of canonical NF-kappaB signal transduction"/>
    <property type="evidence" value="ECO:0007669"/>
    <property type="project" value="TreeGrafter"/>
</dbReference>
<keyword evidence="3 4" id="KW-0862">Zinc</keyword>
<dbReference type="OMA" id="VLCWNSA"/>
<evidence type="ECO:0000256" key="3">
    <source>
        <dbReference type="ARBA" id="ARBA00022833"/>
    </source>
</evidence>
<dbReference type="EMBL" id="JABSTU010000005">
    <property type="protein sequence ID" value="KAH8029817.1"/>
    <property type="molecule type" value="Genomic_DNA"/>
</dbReference>
<dbReference type="PANTHER" id="PTHR10131:SF138">
    <property type="entry name" value="RE66324P"/>
    <property type="match status" value="1"/>
</dbReference>
<dbReference type="EMBL" id="GHWJ01007696">
    <property type="protein sequence ID" value="NOV40433.1"/>
    <property type="molecule type" value="Transcribed_RNA"/>
</dbReference>
<feature type="domain" description="TRAF-type" evidence="7">
    <location>
        <begin position="117"/>
        <end position="150"/>
    </location>
</feature>
<proteinExistence type="predicted"/>
<feature type="domain" description="RING-type" evidence="6">
    <location>
        <begin position="37"/>
        <end position="76"/>
    </location>
</feature>
<dbReference type="OrthoDB" id="6526062at2759"/>
<sequence length="333" mass="37220">MPHPDTKGTHMLSGHHVTGVNWRPIRFTKDLPPSLVCCLCRVVPETTAMLPCSHALCESCRRARRRDGHDTCPLDRKPYSTHTVFYAADQASSIKAHCWNEGYGCKYVGPIEALVLHYDKECTFHAIQCQRCEQRILRTNIAAHYEAGCPLNASCPSYREPNGQTGLSASSNTINSAISSFENSIQRRIEQIEANICSKMTQQLNTRLQELKALIRDPCGDQLSSVQSQMNALVEQARNNDASQLRKIVSALKDSESMLKGDVKRVEANLSSSLANQERSLQVVLDYVKQNNRSIESDSSRPRPLPPLPKEQIPGASKHGSSSTNWRPWPRVQ</sequence>
<protein>
    <submittedName>
        <fullName evidence="9">Putative tnf receptor-associated factor 6</fullName>
    </submittedName>
</protein>
<evidence type="ECO:0000256" key="5">
    <source>
        <dbReference type="SAM" id="MobiDB-lite"/>
    </source>
</evidence>
<organism evidence="9">
    <name type="scientific">Rhipicephalus microplus</name>
    <name type="common">Cattle tick</name>
    <name type="synonym">Boophilus microplus</name>
    <dbReference type="NCBI Taxonomy" id="6941"/>
    <lineage>
        <taxon>Eukaryota</taxon>
        <taxon>Metazoa</taxon>
        <taxon>Ecdysozoa</taxon>
        <taxon>Arthropoda</taxon>
        <taxon>Chelicerata</taxon>
        <taxon>Arachnida</taxon>
        <taxon>Acari</taxon>
        <taxon>Parasitiformes</taxon>
        <taxon>Ixodida</taxon>
        <taxon>Ixodoidea</taxon>
        <taxon>Ixodidae</taxon>
        <taxon>Rhipicephalinae</taxon>
        <taxon>Rhipicephalus</taxon>
        <taxon>Boophilus</taxon>
    </lineage>
</organism>
<dbReference type="PROSITE" id="PS50145">
    <property type="entry name" value="ZF_TRAF"/>
    <property type="match status" value="1"/>
</dbReference>